<feature type="compositionally biased region" description="Pro residues" evidence="1">
    <location>
        <begin position="128"/>
        <end position="139"/>
    </location>
</feature>
<dbReference type="AlphaFoldDB" id="A0A8H6VVV4"/>
<protein>
    <submittedName>
        <fullName evidence="2">Peptidase A2 domain-containing protein</fullName>
    </submittedName>
</protein>
<reference evidence="2" key="1">
    <citation type="submission" date="2020-05" db="EMBL/GenBank/DDBJ databases">
        <title>Mycena genomes resolve the evolution of fungal bioluminescence.</title>
        <authorList>
            <person name="Tsai I.J."/>
        </authorList>
    </citation>
    <scope>NUCLEOTIDE SEQUENCE</scope>
    <source>
        <strain evidence="2">110903Hualien_Pintung</strain>
    </source>
</reference>
<accession>A0A8H6VVV4</accession>
<feature type="region of interest" description="Disordered" evidence="1">
    <location>
        <begin position="59"/>
        <end position="155"/>
    </location>
</feature>
<sequence>MVDAPDREGEIQDGIEAFLNAEKNYNRFPYRQKDSIPVMREPSPVAPAAPEIELTAAASAPTNTPSVPLVPHVHWAPDTAGPPTFHAPQTLYPGGGGPPGGGGNPGGDPGGHGGYPGYPGGGPGYPGGGPPGGGPPGGPPGGGGQAAAPDGNVGAPGYWQFNTKLPVTFLPEFEGDDDEIINYLGTMDRLARSSPYMFYQVGQLGPFRFNGEAKDWWIHLTEAERQLFSFHWGQLFGALQNHFITPHWRSRQVILFDAMRFRQPGHEKETPIQFFQRRISKNSFLNPVNAFNPADLALAVARVVYSQPAEWNSTINQTTCPTIAQLLDKAKTRPLP</sequence>
<keyword evidence="3" id="KW-1185">Reference proteome</keyword>
<evidence type="ECO:0000313" key="2">
    <source>
        <dbReference type="EMBL" id="KAF7293806.1"/>
    </source>
</evidence>
<feature type="compositionally biased region" description="Gly residues" evidence="1">
    <location>
        <begin position="93"/>
        <end position="127"/>
    </location>
</feature>
<proteinExistence type="predicted"/>
<organism evidence="2 3">
    <name type="scientific">Mycena chlorophos</name>
    <name type="common">Agaric fungus</name>
    <name type="synonym">Agaricus chlorophos</name>
    <dbReference type="NCBI Taxonomy" id="658473"/>
    <lineage>
        <taxon>Eukaryota</taxon>
        <taxon>Fungi</taxon>
        <taxon>Dikarya</taxon>
        <taxon>Basidiomycota</taxon>
        <taxon>Agaricomycotina</taxon>
        <taxon>Agaricomycetes</taxon>
        <taxon>Agaricomycetidae</taxon>
        <taxon>Agaricales</taxon>
        <taxon>Marasmiineae</taxon>
        <taxon>Mycenaceae</taxon>
        <taxon>Mycena</taxon>
    </lineage>
</organism>
<evidence type="ECO:0000313" key="3">
    <source>
        <dbReference type="Proteomes" id="UP000613580"/>
    </source>
</evidence>
<dbReference type="Proteomes" id="UP000613580">
    <property type="component" value="Unassembled WGS sequence"/>
</dbReference>
<dbReference type="EMBL" id="JACAZE010000020">
    <property type="protein sequence ID" value="KAF7293806.1"/>
    <property type="molecule type" value="Genomic_DNA"/>
</dbReference>
<name>A0A8H6VVV4_MYCCL</name>
<comment type="caution">
    <text evidence="2">The sequence shown here is derived from an EMBL/GenBank/DDBJ whole genome shotgun (WGS) entry which is preliminary data.</text>
</comment>
<gene>
    <name evidence="2" type="ORF">HMN09_01176400</name>
</gene>
<dbReference type="OrthoDB" id="3203159at2759"/>
<evidence type="ECO:0000256" key="1">
    <source>
        <dbReference type="SAM" id="MobiDB-lite"/>
    </source>
</evidence>